<evidence type="ECO:0000313" key="2">
    <source>
        <dbReference type="EMBL" id="KAG9237222.1"/>
    </source>
</evidence>
<dbReference type="Pfam" id="PF17111">
    <property type="entry name" value="PigL_N"/>
    <property type="match status" value="1"/>
</dbReference>
<dbReference type="EMBL" id="MU251391">
    <property type="protein sequence ID" value="KAG9237222.1"/>
    <property type="molecule type" value="Genomic_DNA"/>
</dbReference>
<comment type="caution">
    <text evidence="2">The sequence shown here is derived from an EMBL/GenBank/DDBJ whole genome shotgun (WGS) entry which is preliminary data.</text>
</comment>
<feature type="domain" description="Azaphilone pigments biosynthesis cluster protein L N-terminal" evidence="1">
    <location>
        <begin position="2"/>
        <end position="158"/>
    </location>
</feature>
<evidence type="ECO:0000313" key="3">
    <source>
        <dbReference type="Proteomes" id="UP000824998"/>
    </source>
</evidence>
<proteinExistence type="predicted"/>
<dbReference type="InterPro" id="IPR031348">
    <property type="entry name" value="PigL_N"/>
</dbReference>
<reference evidence="2" key="1">
    <citation type="journal article" date="2021" name="IMA Fungus">
        <title>Genomic characterization of three marine fungi, including Emericellopsis atlantica sp. nov. with signatures of a generalist lifestyle and marine biomass degradation.</title>
        <authorList>
            <person name="Hagestad O.C."/>
            <person name="Hou L."/>
            <person name="Andersen J.H."/>
            <person name="Hansen E.H."/>
            <person name="Altermark B."/>
            <person name="Li C."/>
            <person name="Kuhnert E."/>
            <person name="Cox R.J."/>
            <person name="Crous P.W."/>
            <person name="Spatafora J.W."/>
            <person name="Lail K."/>
            <person name="Amirebrahimi M."/>
            <person name="Lipzen A."/>
            <person name="Pangilinan J."/>
            <person name="Andreopoulos W."/>
            <person name="Hayes R.D."/>
            <person name="Ng V."/>
            <person name="Grigoriev I.V."/>
            <person name="Jackson S.A."/>
            <person name="Sutton T.D.S."/>
            <person name="Dobson A.D.W."/>
            <person name="Rama T."/>
        </authorList>
    </citation>
    <scope>NUCLEOTIDE SEQUENCE</scope>
    <source>
        <strain evidence="2">TRa018bII</strain>
    </source>
</reference>
<protein>
    <recommendedName>
        <fullName evidence="1">Azaphilone pigments biosynthesis cluster protein L N-terminal domain-containing protein</fullName>
    </recommendedName>
</protein>
<dbReference type="Proteomes" id="UP000824998">
    <property type="component" value="Unassembled WGS sequence"/>
</dbReference>
<name>A0A9P8C8C6_9HELO</name>
<gene>
    <name evidence="2" type="ORF">BJ875DRAFT_493517</name>
</gene>
<keyword evidence="3" id="KW-1185">Reference proteome</keyword>
<dbReference type="AlphaFoldDB" id="A0A9P8C8C6"/>
<evidence type="ECO:0000259" key="1">
    <source>
        <dbReference type="Pfam" id="PF17111"/>
    </source>
</evidence>
<dbReference type="OrthoDB" id="19923at2759"/>
<organism evidence="2 3">
    <name type="scientific">Amylocarpus encephaloides</name>
    <dbReference type="NCBI Taxonomy" id="45428"/>
    <lineage>
        <taxon>Eukaryota</taxon>
        <taxon>Fungi</taxon>
        <taxon>Dikarya</taxon>
        <taxon>Ascomycota</taxon>
        <taxon>Pezizomycotina</taxon>
        <taxon>Leotiomycetes</taxon>
        <taxon>Helotiales</taxon>
        <taxon>Helotiales incertae sedis</taxon>
        <taxon>Amylocarpus</taxon>
    </lineage>
</organism>
<sequence length="291" mass="32225">MAEPLSIIAAATAIVKEVSHLTKDLHNFIEGISQAPKHINALNQDVQSMYLVLGSLEGMLENLNQGSFPMTLCQALDSVRGPLQNCFETLKQLQRKLVKFTRPSGVVYRSKWAAFRWQFTQKDANAWREHLSSYKLTVNMALSAANIANTSNTITTSRALKTQVAAIGVKIDAQEPTDPNAACSNISEDGSKGTDRYFALGRFLDATETSFADSPPDSPIAFTEISDAWPQLEELDDKSEDFALATEVHDATDFDYANVEGGVWSLMLEEAMYPEWPLAREVVKESHLAKY</sequence>
<accession>A0A9P8C8C6</accession>